<feature type="transmembrane region" description="Helical" evidence="1">
    <location>
        <begin position="141"/>
        <end position="170"/>
    </location>
</feature>
<dbReference type="Proteomes" id="UP000682843">
    <property type="component" value="Chromosome"/>
</dbReference>
<dbReference type="Pfam" id="PF03929">
    <property type="entry name" value="PepSY_TM"/>
    <property type="match status" value="1"/>
</dbReference>
<dbReference type="EMBL" id="CP036498">
    <property type="protein sequence ID" value="QUS39718.1"/>
    <property type="molecule type" value="Genomic_DNA"/>
</dbReference>
<keyword evidence="1" id="KW-0472">Membrane</keyword>
<feature type="transmembrane region" description="Helical" evidence="1">
    <location>
        <begin position="338"/>
        <end position="359"/>
    </location>
</feature>
<gene>
    <name evidence="2" type="ORF">RPMA_13365</name>
</gene>
<sequence>MQANQVHRLRVWSAVHKWTSLIATLFLLMLCITGLPLVFDDEISDWLNPPVIAEVPSGTPAPTLDTIVATALAKHPGDVMTSLGFVKDRPAVVTHSAATPRAPLSQSHRGTYDLRTGKPTDLQAQRRGPVMTFIRELHTDMFLGLAGALFLGAMALLLIVAIISGIVIYAPFMHRLAFGTVRKDRSARTTWLDLHNLLGIVTVAWLLAVSVTGAINTLHDPVADAVRADIFRMGKTYGGSAPKQLTSIDAALATAKKALPDGKLVSFFFPGAGFSTPHHYAIFARGNQPITSQLFYAALVDAETGELTRTYEMPWYAKALLLSQPLHFGDYGGLPLKIVWALFDFVTIVVLGSGLYLWIAKWRRARKSRIAIDAVQAA</sequence>
<feature type="transmembrane region" description="Helical" evidence="1">
    <location>
        <begin position="21"/>
        <end position="39"/>
    </location>
</feature>
<organism evidence="2 3">
    <name type="scientific">Tardiphaga alba</name>
    <dbReference type="NCBI Taxonomy" id="340268"/>
    <lineage>
        <taxon>Bacteria</taxon>
        <taxon>Pseudomonadati</taxon>
        <taxon>Pseudomonadota</taxon>
        <taxon>Alphaproteobacteria</taxon>
        <taxon>Hyphomicrobiales</taxon>
        <taxon>Nitrobacteraceae</taxon>
        <taxon>Tardiphaga</taxon>
    </lineage>
</organism>
<keyword evidence="1" id="KW-1133">Transmembrane helix</keyword>
<protein>
    <submittedName>
        <fullName evidence="2">PepSY domain-containing protein</fullName>
    </submittedName>
</protein>
<dbReference type="PANTHER" id="PTHR34219:SF3">
    <property type="entry name" value="BLL7967 PROTEIN"/>
    <property type="match status" value="1"/>
</dbReference>
<keyword evidence="3" id="KW-1185">Reference proteome</keyword>
<name>A0ABX8A7T3_9BRAD</name>
<keyword evidence="1" id="KW-0812">Transmembrane</keyword>
<evidence type="ECO:0000313" key="2">
    <source>
        <dbReference type="EMBL" id="QUS39718.1"/>
    </source>
</evidence>
<evidence type="ECO:0000313" key="3">
    <source>
        <dbReference type="Proteomes" id="UP000682843"/>
    </source>
</evidence>
<accession>A0ABX8A7T3</accession>
<proteinExistence type="predicted"/>
<reference evidence="2 3" key="1">
    <citation type="submission" date="2019-02" db="EMBL/GenBank/DDBJ databases">
        <title>Emended description of the genus Rhodopseudomonas and description of Rhodopseudomonas albus sp. nov., a non-phototrophic, heavy-metal-tolerant bacterium isolated from garden soil.</title>
        <authorList>
            <person name="Bao Z."/>
            <person name="Cao W.W."/>
            <person name="Sato Y."/>
            <person name="Nishizawa T."/>
            <person name="Zhao J."/>
            <person name="Guo Y."/>
            <person name="Ohta H."/>
        </authorList>
    </citation>
    <scope>NUCLEOTIDE SEQUENCE [LARGE SCALE GENOMIC DNA]</scope>
    <source>
        <strain evidence="2 3">SK50-23</strain>
    </source>
</reference>
<evidence type="ECO:0000256" key="1">
    <source>
        <dbReference type="SAM" id="Phobius"/>
    </source>
</evidence>
<dbReference type="InterPro" id="IPR005625">
    <property type="entry name" value="PepSY-ass_TM"/>
</dbReference>
<dbReference type="PANTHER" id="PTHR34219">
    <property type="entry name" value="IRON-REGULATED INNER MEMBRANE PROTEIN-RELATED"/>
    <property type="match status" value="1"/>
</dbReference>
<feature type="transmembrane region" description="Helical" evidence="1">
    <location>
        <begin position="191"/>
        <end position="215"/>
    </location>
</feature>